<reference evidence="1" key="1">
    <citation type="submission" date="2018-05" db="EMBL/GenBank/DDBJ databases">
        <authorList>
            <person name="Lanie J.A."/>
            <person name="Ng W.-L."/>
            <person name="Kazmierczak K.M."/>
            <person name="Andrzejewski T.M."/>
            <person name="Davidsen T.M."/>
            <person name="Wayne K.J."/>
            <person name="Tettelin H."/>
            <person name="Glass J.I."/>
            <person name="Rusch D."/>
            <person name="Podicherti R."/>
            <person name="Tsui H.-C.T."/>
            <person name="Winkler M.E."/>
        </authorList>
    </citation>
    <scope>NUCLEOTIDE SEQUENCE</scope>
</reference>
<protein>
    <submittedName>
        <fullName evidence="1">Uncharacterized protein</fullName>
    </submittedName>
</protein>
<feature type="non-terminal residue" evidence="1">
    <location>
        <position position="1"/>
    </location>
</feature>
<gene>
    <name evidence="1" type="ORF">METZ01_LOCUS345704</name>
</gene>
<proteinExistence type="predicted"/>
<organism evidence="1">
    <name type="scientific">marine metagenome</name>
    <dbReference type="NCBI Taxonomy" id="408172"/>
    <lineage>
        <taxon>unclassified sequences</taxon>
        <taxon>metagenomes</taxon>
        <taxon>ecological metagenomes</taxon>
    </lineage>
</organism>
<dbReference type="AlphaFoldDB" id="A0A382R6G3"/>
<name>A0A382R6G3_9ZZZZ</name>
<accession>A0A382R6G3</accession>
<dbReference type="EMBL" id="UINC01119200">
    <property type="protein sequence ID" value="SVC92850.1"/>
    <property type="molecule type" value="Genomic_DNA"/>
</dbReference>
<sequence length="293" mass="34322">TDYQHNHCFVFFGLNQEGFEAIEKEVQNFDGPDHLSLLRSQAGVFMTDLVVSAAGSEKVKEHLKADEVEVDEKHPEWKPYEQYEADAEKLKAYVEKRFDLYEQNYKEQLITDENREIGTDFLEFLKKERTYLIENITYGMKKWAESDYFEKEDFIGAMIVFVKSSKEFDKDDSISENQDGMNLVVTTRNGFVRDCVYALEDITNVKYENNEEPENVAQAYAESREIWEREEDNINRYCPNIQGNTIFGAFTKDAPVGITYFDQEGRLWNIKEVFKAVTLVREGIDEYERTVSH</sequence>
<evidence type="ECO:0000313" key="1">
    <source>
        <dbReference type="EMBL" id="SVC92850.1"/>
    </source>
</evidence>